<feature type="transmembrane region" description="Helical" evidence="6">
    <location>
        <begin position="246"/>
        <end position="267"/>
    </location>
</feature>
<dbReference type="Proteomes" id="UP000799778">
    <property type="component" value="Unassembled WGS sequence"/>
</dbReference>
<comment type="subcellular location">
    <subcellularLocation>
        <location evidence="1">Membrane</location>
        <topology evidence="1">Multi-pass membrane protein</topology>
    </subcellularLocation>
</comment>
<feature type="transmembrane region" description="Helical" evidence="6">
    <location>
        <begin position="338"/>
        <end position="357"/>
    </location>
</feature>
<dbReference type="PANTHER" id="PTHR43791">
    <property type="entry name" value="PERMEASE-RELATED"/>
    <property type="match status" value="1"/>
</dbReference>
<evidence type="ECO:0000256" key="6">
    <source>
        <dbReference type="SAM" id="Phobius"/>
    </source>
</evidence>
<feature type="transmembrane region" description="Helical" evidence="6">
    <location>
        <begin position="80"/>
        <end position="98"/>
    </location>
</feature>
<keyword evidence="8" id="KW-1185">Reference proteome</keyword>
<dbReference type="InterPro" id="IPR036259">
    <property type="entry name" value="MFS_trans_sf"/>
</dbReference>
<gene>
    <name evidence="7" type="ORF">BU24DRAFT_436462</name>
</gene>
<feature type="transmembrane region" description="Helical" evidence="6">
    <location>
        <begin position="279"/>
        <end position="299"/>
    </location>
</feature>
<evidence type="ECO:0000256" key="1">
    <source>
        <dbReference type="ARBA" id="ARBA00004141"/>
    </source>
</evidence>
<keyword evidence="2" id="KW-0813">Transport</keyword>
<reference evidence="7" key="1">
    <citation type="journal article" date="2020" name="Stud. Mycol.">
        <title>101 Dothideomycetes genomes: a test case for predicting lifestyles and emergence of pathogens.</title>
        <authorList>
            <person name="Haridas S."/>
            <person name="Albert R."/>
            <person name="Binder M."/>
            <person name="Bloem J."/>
            <person name="Labutti K."/>
            <person name="Salamov A."/>
            <person name="Andreopoulos B."/>
            <person name="Baker S."/>
            <person name="Barry K."/>
            <person name="Bills G."/>
            <person name="Bluhm B."/>
            <person name="Cannon C."/>
            <person name="Castanera R."/>
            <person name="Culley D."/>
            <person name="Daum C."/>
            <person name="Ezra D."/>
            <person name="Gonzalez J."/>
            <person name="Henrissat B."/>
            <person name="Kuo A."/>
            <person name="Liang C."/>
            <person name="Lipzen A."/>
            <person name="Lutzoni F."/>
            <person name="Magnuson J."/>
            <person name="Mondo S."/>
            <person name="Nolan M."/>
            <person name="Ohm R."/>
            <person name="Pangilinan J."/>
            <person name="Park H.-J."/>
            <person name="Ramirez L."/>
            <person name="Alfaro M."/>
            <person name="Sun H."/>
            <person name="Tritt A."/>
            <person name="Yoshinaga Y."/>
            <person name="Zwiers L.-H."/>
            <person name="Turgeon B."/>
            <person name="Goodwin S."/>
            <person name="Spatafora J."/>
            <person name="Crous P."/>
            <person name="Grigoriev I."/>
        </authorList>
    </citation>
    <scope>NUCLEOTIDE SEQUENCE</scope>
    <source>
        <strain evidence="7">CBS 175.79</strain>
    </source>
</reference>
<protein>
    <submittedName>
        <fullName evidence="7">Putative vitamin H transporter</fullName>
    </submittedName>
</protein>
<feature type="transmembrane region" description="Helical" evidence="6">
    <location>
        <begin position="142"/>
        <end position="162"/>
    </location>
</feature>
<evidence type="ECO:0000256" key="3">
    <source>
        <dbReference type="ARBA" id="ARBA00022692"/>
    </source>
</evidence>
<dbReference type="Gene3D" id="1.20.1250.20">
    <property type="entry name" value="MFS general substrate transporter like domains"/>
    <property type="match status" value="2"/>
</dbReference>
<sequence length="448" mass="50223">MLLQQFPLLVNASKEELHTLERSVLKKLDYKFLIIVTLMLLMSYLDRINISNARLAGLQEDLGMTDIPANIILAKTKPRIFLPTIMLAWSAVTISMPAMKSPWSFMLCRFLVGITEGPFFPGVCLVTTSWYTKSESPSRMAIWHAGNIISNRFSGLLAAGILTNMDGIAKLRSWQWFFLFEGIASILIAGLGYWGLPNYPSNSPHYFSPEETEMAQYRMTVSSGGQSEDDEGGAMTGFWQAVKDPFTWIFAAMHFTIILSQSFKDFFPSIVKTLGYSKIVTYLIQAPPYFVTYGLTLLVSWSSGRHVEHCWHIIGAMCVSITGCVIMISTLNTGARYFSLFMLVTGPFIALIIHVPWETSVVPGPRTKRAALIAIANSISSTSHWFSPYFFLRSQEPRYQTGGGVIIAGGGATIIMCLIARWWVLRKNKQLEKIQEETGVVSSWRYCT</sequence>
<dbReference type="GO" id="GO:0016020">
    <property type="term" value="C:membrane"/>
    <property type="evidence" value="ECO:0007669"/>
    <property type="project" value="UniProtKB-SubCell"/>
</dbReference>
<feature type="transmembrane region" description="Helical" evidence="6">
    <location>
        <begin position="174"/>
        <end position="196"/>
    </location>
</feature>
<keyword evidence="4 6" id="KW-1133">Transmembrane helix</keyword>
<keyword evidence="3 6" id="KW-0812">Transmembrane</keyword>
<dbReference type="FunFam" id="1.20.1250.20:FF:000013">
    <property type="entry name" value="MFS general substrate transporter"/>
    <property type="match status" value="1"/>
</dbReference>
<dbReference type="AlphaFoldDB" id="A0A6A5XBG6"/>
<dbReference type="SUPFAM" id="SSF103473">
    <property type="entry name" value="MFS general substrate transporter"/>
    <property type="match status" value="1"/>
</dbReference>
<dbReference type="OrthoDB" id="2250022at2759"/>
<dbReference type="GeneID" id="54287553"/>
<evidence type="ECO:0000256" key="2">
    <source>
        <dbReference type="ARBA" id="ARBA00022448"/>
    </source>
</evidence>
<feature type="transmembrane region" description="Helical" evidence="6">
    <location>
        <begin position="28"/>
        <end position="45"/>
    </location>
</feature>
<dbReference type="PANTHER" id="PTHR43791:SF13">
    <property type="entry name" value="MAJOR FACILITATOR SUPERFAMILY (MFS) PROFILE DOMAIN-CONTAINING PROTEIN"/>
    <property type="match status" value="1"/>
</dbReference>
<feature type="transmembrane region" description="Helical" evidence="6">
    <location>
        <begin position="404"/>
        <end position="424"/>
    </location>
</feature>
<evidence type="ECO:0000313" key="8">
    <source>
        <dbReference type="Proteomes" id="UP000799778"/>
    </source>
</evidence>
<name>A0A6A5XBG6_9PLEO</name>
<dbReference type="GO" id="GO:0022857">
    <property type="term" value="F:transmembrane transporter activity"/>
    <property type="evidence" value="ECO:0007669"/>
    <property type="project" value="InterPro"/>
</dbReference>
<evidence type="ECO:0000256" key="5">
    <source>
        <dbReference type="ARBA" id="ARBA00023136"/>
    </source>
</evidence>
<proteinExistence type="predicted"/>
<accession>A0A6A5XBG6</accession>
<keyword evidence="5 6" id="KW-0472">Membrane</keyword>
<organism evidence="7 8">
    <name type="scientific">Aaosphaeria arxii CBS 175.79</name>
    <dbReference type="NCBI Taxonomy" id="1450172"/>
    <lineage>
        <taxon>Eukaryota</taxon>
        <taxon>Fungi</taxon>
        <taxon>Dikarya</taxon>
        <taxon>Ascomycota</taxon>
        <taxon>Pezizomycotina</taxon>
        <taxon>Dothideomycetes</taxon>
        <taxon>Pleosporomycetidae</taxon>
        <taxon>Pleosporales</taxon>
        <taxon>Pleosporales incertae sedis</taxon>
        <taxon>Aaosphaeria</taxon>
    </lineage>
</organism>
<dbReference type="EMBL" id="ML978076">
    <property type="protein sequence ID" value="KAF2010271.1"/>
    <property type="molecule type" value="Genomic_DNA"/>
</dbReference>
<evidence type="ECO:0000256" key="4">
    <source>
        <dbReference type="ARBA" id="ARBA00022989"/>
    </source>
</evidence>
<dbReference type="Pfam" id="PF07690">
    <property type="entry name" value="MFS_1"/>
    <property type="match status" value="1"/>
</dbReference>
<dbReference type="RefSeq" id="XP_033378610.1">
    <property type="nucleotide sequence ID" value="XM_033530156.1"/>
</dbReference>
<dbReference type="InterPro" id="IPR011701">
    <property type="entry name" value="MFS"/>
</dbReference>
<feature type="transmembrane region" description="Helical" evidence="6">
    <location>
        <begin position="311"/>
        <end position="331"/>
    </location>
</feature>
<evidence type="ECO:0000313" key="7">
    <source>
        <dbReference type="EMBL" id="KAF2010271.1"/>
    </source>
</evidence>